<protein>
    <submittedName>
        <fullName evidence="9">Cytochrome c, class I</fullName>
    </submittedName>
</protein>
<sequence>MSNRWLFFLLIPVSMVLASGTAMAKPKGDSIAGKQKSEACAGCHGVDGNSAAPSFPKLAGQNTDYIVHALSAYQSGDRKNDVMAGMAAPLSDQDKADLGAYFASQKGLNMPWVK</sequence>
<dbReference type="SUPFAM" id="SSF46626">
    <property type="entry name" value="Cytochrome c"/>
    <property type="match status" value="1"/>
</dbReference>
<evidence type="ECO:0000256" key="2">
    <source>
        <dbReference type="ARBA" id="ARBA00022617"/>
    </source>
</evidence>
<evidence type="ECO:0000256" key="4">
    <source>
        <dbReference type="ARBA" id="ARBA00022982"/>
    </source>
</evidence>
<keyword evidence="3 6" id="KW-0479">Metal-binding</keyword>
<dbReference type="EMBL" id="LR778175">
    <property type="protein sequence ID" value="CAB1277550.1"/>
    <property type="molecule type" value="Genomic_DNA"/>
</dbReference>
<dbReference type="GO" id="GO:0009055">
    <property type="term" value="F:electron transfer activity"/>
    <property type="evidence" value="ECO:0007669"/>
    <property type="project" value="InterPro"/>
</dbReference>
<dbReference type="PANTHER" id="PTHR33751">
    <property type="entry name" value="CBB3-TYPE CYTOCHROME C OXIDASE SUBUNIT FIXP"/>
    <property type="match status" value="1"/>
</dbReference>
<keyword evidence="4" id="KW-0249">Electron transport</keyword>
<dbReference type="RefSeq" id="WP_197744367.1">
    <property type="nucleotide sequence ID" value="NZ_LR778175.1"/>
</dbReference>
<organism evidence="9 10">
    <name type="scientific">Candidatus Nitrosacidococcus tergens</name>
    <dbReference type="NCBI Taxonomy" id="553981"/>
    <lineage>
        <taxon>Bacteria</taxon>
        <taxon>Pseudomonadati</taxon>
        <taxon>Pseudomonadota</taxon>
        <taxon>Gammaproteobacteria</taxon>
        <taxon>Chromatiales</taxon>
        <taxon>Chromatiaceae</taxon>
        <taxon>Candidatus Nitrosacidococcus</taxon>
    </lineage>
</organism>
<keyword evidence="5 6" id="KW-0408">Iron</keyword>
<dbReference type="PANTHER" id="PTHR33751:SF9">
    <property type="entry name" value="CYTOCHROME C4"/>
    <property type="match status" value="1"/>
</dbReference>
<evidence type="ECO:0000256" key="5">
    <source>
        <dbReference type="ARBA" id="ARBA00023004"/>
    </source>
</evidence>
<feature type="domain" description="Cytochrome c" evidence="8">
    <location>
        <begin position="28"/>
        <end position="106"/>
    </location>
</feature>
<feature type="signal peptide" evidence="7">
    <location>
        <begin position="1"/>
        <end position="24"/>
    </location>
</feature>
<dbReference type="GO" id="GO:0046872">
    <property type="term" value="F:metal ion binding"/>
    <property type="evidence" value="ECO:0007669"/>
    <property type="project" value="UniProtKB-KW"/>
</dbReference>
<evidence type="ECO:0000259" key="8">
    <source>
        <dbReference type="PROSITE" id="PS51007"/>
    </source>
</evidence>
<gene>
    <name evidence="9" type="ORF">NSCAC_1724</name>
</gene>
<dbReference type="KEGG" id="ntg:NSCAC_1724"/>
<evidence type="ECO:0000256" key="7">
    <source>
        <dbReference type="SAM" id="SignalP"/>
    </source>
</evidence>
<dbReference type="AlphaFoldDB" id="A0A7G1QBQ9"/>
<keyword evidence="2 6" id="KW-0349">Heme</keyword>
<evidence type="ECO:0000256" key="1">
    <source>
        <dbReference type="ARBA" id="ARBA00022448"/>
    </source>
</evidence>
<keyword evidence="1" id="KW-0813">Transport</keyword>
<dbReference type="Pfam" id="PF00034">
    <property type="entry name" value="Cytochrom_C"/>
    <property type="match status" value="1"/>
</dbReference>
<dbReference type="Proteomes" id="UP000516072">
    <property type="component" value="Chromosome"/>
</dbReference>
<evidence type="ECO:0000313" key="9">
    <source>
        <dbReference type="EMBL" id="CAB1277550.1"/>
    </source>
</evidence>
<keyword evidence="10" id="KW-1185">Reference proteome</keyword>
<keyword evidence="7" id="KW-0732">Signal</keyword>
<accession>A0A7G1QBQ9</accession>
<dbReference type="PROSITE" id="PS51007">
    <property type="entry name" value="CYTC"/>
    <property type="match status" value="1"/>
</dbReference>
<dbReference type="GO" id="GO:0020037">
    <property type="term" value="F:heme binding"/>
    <property type="evidence" value="ECO:0007669"/>
    <property type="project" value="InterPro"/>
</dbReference>
<name>A0A7G1QBQ9_9GAMM</name>
<dbReference type="InterPro" id="IPR009056">
    <property type="entry name" value="Cyt_c-like_dom"/>
</dbReference>
<dbReference type="InterPro" id="IPR050597">
    <property type="entry name" value="Cytochrome_c_Oxidase_Subunit"/>
</dbReference>
<dbReference type="InterPro" id="IPR036909">
    <property type="entry name" value="Cyt_c-like_dom_sf"/>
</dbReference>
<evidence type="ECO:0000256" key="6">
    <source>
        <dbReference type="PROSITE-ProRule" id="PRU00433"/>
    </source>
</evidence>
<reference evidence="9 10" key="1">
    <citation type="submission" date="2020-03" db="EMBL/GenBank/DDBJ databases">
        <authorList>
            <person name="Picone N."/>
        </authorList>
    </citation>
    <scope>NUCLEOTIDE SEQUENCE [LARGE SCALE GENOMIC DNA]</scope>
    <source>
        <strain evidence="9">NSCAC1</strain>
    </source>
</reference>
<evidence type="ECO:0000313" key="10">
    <source>
        <dbReference type="Proteomes" id="UP000516072"/>
    </source>
</evidence>
<proteinExistence type="predicted"/>
<feature type="chain" id="PRO_5028899251" evidence="7">
    <location>
        <begin position="25"/>
        <end position="114"/>
    </location>
</feature>
<dbReference type="Gene3D" id="1.10.760.10">
    <property type="entry name" value="Cytochrome c-like domain"/>
    <property type="match status" value="1"/>
</dbReference>
<evidence type="ECO:0000256" key="3">
    <source>
        <dbReference type="ARBA" id="ARBA00022723"/>
    </source>
</evidence>